<evidence type="ECO:0000313" key="3">
    <source>
        <dbReference type="EMBL" id="RHY30259.1"/>
    </source>
</evidence>
<dbReference type="PANTHER" id="PTHR33390">
    <property type="entry name" value="STRESS UP-REGULATED NOD 19 PROTEIN"/>
    <property type="match status" value="1"/>
</dbReference>
<name>A0A397F3C7_APHAT</name>
<reference evidence="6 7" key="1">
    <citation type="submission" date="2018-08" db="EMBL/GenBank/DDBJ databases">
        <title>Aphanomyces genome sequencing and annotation.</title>
        <authorList>
            <person name="Minardi D."/>
            <person name="Oidtmann B."/>
            <person name="Van Der Giezen M."/>
            <person name="Studholme D.J."/>
        </authorList>
    </citation>
    <scope>NUCLEOTIDE SEQUENCE [LARGE SCALE GENOMIC DNA]</scope>
    <source>
        <strain evidence="5 6">197901</strain>
        <strain evidence="4 8">D2</strain>
        <strain evidence="3 7">Yx</strain>
    </source>
</reference>
<dbReference type="Proteomes" id="UP000266643">
    <property type="component" value="Unassembled WGS sequence"/>
</dbReference>
<evidence type="ECO:0000313" key="7">
    <source>
        <dbReference type="Proteomes" id="UP000266239"/>
    </source>
</evidence>
<sequence>MMHLVSSLVLLYAASTATAARKTHTAFTRPIPLPQGGVSNDFHILPIPDGPIAVYRFAAEIVEILANGTVVPTPNYDAYLHHHVVGSRHSSYKSKQSTWTPMKNAERMYAGVGFGAGTESRGTPQEFQYPYAFVTSKGENEWIANVHIINTRRLEPDLAHRCLECPCTSSDLMGNGTVNGYELGLVCNAQLLHEKNSACFADTYSGGLRCCNDKELCLEPTELNATDTVSTYYMQYTFEYDDVVTGDHRPLYLAACCDASGDLAYHGAVEYDIPVCIPDENPGCTRTLSTRQHLGRAGGAFGFGEDYDMTDDADVEVVYVVGHQHRGGLGIQLFDDATDELLCNSFPTYGSGHVAGNESGYVIAMATCTFDPPRRMRSSAIVRVVSTYNSTVGHTGVMSLLYIALADYNATAAVTLGGSTSVDGTSNWGVGLVGVAVAIAVVVAVAIAGVAVVVYKRRAATRAGYDKVTEATPVTN</sequence>
<evidence type="ECO:0000256" key="1">
    <source>
        <dbReference type="SAM" id="Phobius"/>
    </source>
</evidence>
<feature type="chain" id="PRO_5036074605" evidence="2">
    <location>
        <begin position="20"/>
        <end position="476"/>
    </location>
</feature>
<dbReference type="Proteomes" id="UP000266196">
    <property type="component" value="Unassembled WGS sequence"/>
</dbReference>
<protein>
    <submittedName>
        <fullName evidence="5">Uncharacterized protein</fullName>
    </submittedName>
</protein>
<dbReference type="EMBL" id="QUTE01010386">
    <property type="protein sequence ID" value="RHZ13984.1"/>
    <property type="molecule type" value="Genomic_DNA"/>
</dbReference>
<feature type="signal peptide" evidence="2">
    <location>
        <begin position="1"/>
        <end position="19"/>
    </location>
</feature>
<organism evidence="5 6">
    <name type="scientific">Aphanomyces astaci</name>
    <name type="common">Crayfish plague agent</name>
    <dbReference type="NCBI Taxonomy" id="112090"/>
    <lineage>
        <taxon>Eukaryota</taxon>
        <taxon>Sar</taxon>
        <taxon>Stramenopiles</taxon>
        <taxon>Oomycota</taxon>
        <taxon>Saprolegniomycetes</taxon>
        <taxon>Saprolegniales</taxon>
        <taxon>Verrucalvaceae</taxon>
        <taxon>Aphanomyces</taxon>
    </lineage>
</organism>
<keyword evidence="2" id="KW-0732">Signal</keyword>
<gene>
    <name evidence="3" type="ORF">DYB25_013520</name>
    <name evidence="4" type="ORF">DYB30_013279</name>
    <name evidence="5" type="ORF">DYB31_003121</name>
</gene>
<keyword evidence="1" id="KW-0472">Membrane</keyword>
<dbReference type="Proteomes" id="UP000266239">
    <property type="component" value="Unassembled WGS sequence"/>
</dbReference>
<proteinExistence type="predicted"/>
<dbReference type="AlphaFoldDB" id="A0A397F3C7"/>
<accession>A0A397F3C7</accession>
<keyword evidence="1" id="KW-1133">Transmembrane helix</keyword>
<feature type="transmembrane region" description="Helical" evidence="1">
    <location>
        <begin position="428"/>
        <end position="455"/>
    </location>
</feature>
<dbReference type="Pfam" id="PF07712">
    <property type="entry name" value="SURNod19"/>
    <property type="match status" value="1"/>
</dbReference>
<evidence type="ECO:0000313" key="5">
    <source>
        <dbReference type="EMBL" id="RHZ13984.1"/>
    </source>
</evidence>
<comment type="caution">
    <text evidence="5">The sequence shown here is derived from an EMBL/GenBank/DDBJ whole genome shotgun (WGS) entry which is preliminary data.</text>
</comment>
<evidence type="ECO:0000313" key="4">
    <source>
        <dbReference type="EMBL" id="RHY52998.1"/>
    </source>
</evidence>
<keyword evidence="1" id="KW-0812">Transmembrane</keyword>
<dbReference type="InterPro" id="IPR011692">
    <property type="entry name" value="Stress_up-reg_Nod19"/>
</dbReference>
<dbReference type="VEuPathDB" id="FungiDB:H257_10612"/>
<evidence type="ECO:0000313" key="8">
    <source>
        <dbReference type="Proteomes" id="UP000266643"/>
    </source>
</evidence>
<evidence type="ECO:0000256" key="2">
    <source>
        <dbReference type="SAM" id="SignalP"/>
    </source>
</evidence>
<evidence type="ECO:0000313" key="6">
    <source>
        <dbReference type="Proteomes" id="UP000266196"/>
    </source>
</evidence>
<dbReference type="PANTHER" id="PTHR33390:SF1">
    <property type="entry name" value="STRESS UP-REGULATED NOD 19 PROTEIN"/>
    <property type="match status" value="1"/>
</dbReference>
<dbReference type="EMBL" id="QUTD01006863">
    <property type="protein sequence ID" value="RHY52998.1"/>
    <property type="molecule type" value="Genomic_DNA"/>
</dbReference>
<dbReference type="EMBL" id="QUTA01001819">
    <property type="protein sequence ID" value="RHY30259.1"/>
    <property type="molecule type" value="Genomic_DNA"/>
</dbReference>